<dbReference type="InterPro" id="IPR029063">
    <property type="entry name" value="SAM-dependent_MTases_sf"/>
</dbReference>
<dbReference type="PANTHER" id="PTHR43318:SF1">
    <property type="entry name" value="POLYSACCHARIDE BIOSYNTHESIS PROTEIN EPSC-RELATED"/>
    <property type="match status" value="1"/>
</dbReference>
<keyword evidence="3" id="KW-1133">Transmembrane helix</keyword>
<dbReference type="PANTHER" id="PTHR43318">
    <property type="entry name" value="UDP-N-ACETYLGLUCOSAMINE 4,6-DEHYDRATASE"/>
    <property type="match status" value="1"/>
</dbReference>
<dbReference type="Proteomes" id="UP001498238">
    <property type="component" value="Unassembled WGS sequence"/>
</dbReference>
<feature type="compositionally biased region" description="Low complexity" evidence="2">
    <location>
        <begin position="625"/>
        <end position="639"/>
    </location>
</feature>
<keyword evidence="3" id="KW-0472">Membrane</keyword>
<feature type="region of interest" description="Disordered" evidence="2">
    <location>
        <begin position="625"/>
        <end position="661"/>
    </location>
</feature>
<evidence type="ECO:0000256" key="2">
    <source>
        <dbReference type="SAM" id="MobiDB-lite"/>
    </source>
</evidence>
<protein>
    <submittedName>
        <fullName evidence="5">Nucleoside-diphosphate sugar epimerase/dehydratase</fullName>
    </submittedName>
</protein>
<accession>A0ABP3CBM1</accession>
<evidence type="ECO:0000313" key="6">
    <source>
        <dbReference type="Proteomes" id="UP001498238"/>
    </source>
</evidence>
<keyword evidence="3" id="KW-0812">Transmembrane</keyword>
<proteinExistence type="inferred from homology"/>
<dbReference type="Pfam" id="PF13727">
    <property type="entry name" value="CoA_binding_3"/>
    <property type="match status" value="1"/>
</dbReference>
<dbReference type="InterPro" id="IPR003869">
    <property type="entry name" value="Polysac_CapD-like"/>
</dbReference>
<dbReference type="SUPFAM" id="SSF53335">
    <property type="entry name" value="S-adenosyl-L-methionine-dependent methyltransferases"/>
    <property type="match status" value="1"/>
</dbReference>
<organism evidence="5 6">
    <name type="scientific">Brevibacterium metallidurans</name>
    <dbReference type="NCBI Taxonomy" id="1482676"/>
    <lineage>
        <taxon>Bacteria</taxon>
        <taxon>Bacillati</taxon>
        <taxon>Actinomycetota</taxon>
        <taxon>Actinomycetes</taxon>
        <taxon>Micrococcales</taxon>
        <taxon>Brevibacteriaceae</taxon>
        <taxon>Brevibacterium</taxon>
    </lineage>
</organism>
<evidence type="ECO:0000256" key="3">
    <source>
        <dbReference type="SAM" id="Phobius"/>
    </source>
</evidence>
<dbReference type="Pfam" id="PF02719">
    <property type="entry name" value="Polysacc_synt_2"/>
    <property type="match status" value="1"/>
</dbReference>
<feature type="domain" description="Polysaccharide biosynthesis protein CapD-like" evidence="4">
    <location>
        <begin position="304"/>
        <end position="582"/>
    </location>
</feature>
<reference evidence="5 6" key="1">
    <citation type="submission" date="2024-01" db="EMBL/GenBank/DDBJ databases">
        <title>Characterization of antibiotic resistant novel bacterial strains and their environmental applications.</title>
        <authorList>
            <person name="Manzoor S."/>
            <person name="Abbas S."/>
            <person name="Arshad M."/>
            <person name="Ahmed I."/>
        </authorList>
    </citation>
    <scope>NUCLEOTIDE SEQUENCE [LARGE SCALE GENOMIC DNA]</scope>
    <source>
        <strain evidence="5 6">NCCP-602</strain>
    </source>
</reference>
<comment type="caution">
    <text evidence="5">The sequence shown here is derived from an EMBL/GenBank/DDBJ whole genome shotgun (WGS) entry which is preliminary data.</text>
</comment>
<name>A0ABP3CBM1_9MICO</name>
<feature type="transmembrane region" description="Helical" evidence="3">
    <location>
        <begin position="87"/>
        <end position="104"/>
    </location>
</feature>
<dbReference type="Gene3D" id="3.40.50.720">
    <property type="entry name" value="NAD(P)-binding Rossmann-like Domain"/>
    <property type="match status" value="2"/>
</dbReference>
<dbReference type="InterPro" id="IPR036291">
    <property type="entry name" value="NAD(P)-bd_dom_sf"/>
</dbReference>
<dbReference type="EMBL" id="BAAAAF010000021">
    <property type="protein sequence ID" value="GAA0037295.1"/>
    <property type="molecule type" value="Genomic_DNA"/>
</dbReference>
<evidence type="ECO:0000259" key="4">
    <source>
        <dbReference type="Pfam" id="PF02719"/>
    </source>
</evidence>
<keyword evidence="6" id="KW-1185">Reference proteome</keyword>
<gene>
    <name evidence="5" type="ORF">NCCP602_32570</name>
</gene>
<sequence length="661" mass="70447">MGSWTWPEAARTRFAKDLLALVRSLADGLIFALIICAMMLFRFDFRVTQLSLTGMLVCAGIGVIVFLACGPLAIYRGRYYDGSSDQFAAIAGTTALAVGLMWVAEFALASHLLIPTSVPIAAGAMMLVVKSLENWVRRNYRQRSRSGSRSSKPALIIGAGTQGMRALDMIAEDRSHEYSAAGLLDDDPHKRHLRYNGIRVVGPIAELAEQVDRTGATVVIIAIADLPPEDLQRIASSLDGRPVEIKILPTLAESDLGRQESHAPAVSDLRSRSFRDISLEDLIGRKPISTNVEDISSAITGRIVLVTGAGGSIGSQLCRQVARFDPARLVMTDRDESGLHATQLGLEGSALLTSDDLVLGDLRDTAFINALVAEVKPDIIFHAAALKHLTFLERFPEEAIRTNVGASLDLLNAAVANEVESFVHISTDKAANAMSVLGRTKFSIERAIASVAADSGRRYMSVRFGNVLGSRGSVLETFVAQVAAGDPVTVTDPEVTRYFMTADEACELVLQAASIGNPGETLVLDMGVPIKIDDLARRVIALSGRSDASIVYTGLRPGEKLTESLLSPGEEDVRPVHPLITQVKISPVDVSALYAIVAEARDASAFGRRSELALALVGILCEPESPSGDALAPPSSSSLQATTVNALTPSDEIPGTGDASR</sequence>
<dbReference type="SUPFAM" id="SSF51735">
    <property type="entry name" value="NAD(P)-binding Rossmann-fold domains"/>
    <property type="match status" value="1"/>
</dbReference>
<feature type="transmembrane region" description="Helical" evidence="3">
    <location>
        <begin position="53"/>
        <end position="75"/>
    </location>
</feature>
<feature type="transmembrane region" description="Helical" evidence="3">
    <location>
        <begin position="20"/>
        <end position="41"/>
    </location>
</feature>
<dbReference type="InterPro" id="IPR051203">
    <property type="entry name" value="Polysaccharide_Synthase-Rel"/>
</dbReference>
<dbReference type="CDD" id="cd05237">
    <property type="entry name" value="UDP_invert_4-6DH_SDR_e"/>
    <property type="match status" value="1"/>
</dbReference>
<evidence type="ECO:0000256" key="1">
    <source>
        <dbReference type="ARBA" id="ARBA00007430"/>
    </source>
</evidence>
<evidence type="ECO:0000313" key="5">
    <source>
        <dbReference type="EMBL" id="GAA0037295.1"/>
    </source>
</evidence>
<comment type="similarity">
    <text evidence="1">Belongs to the polysaccharide synthase family.</text>
</comment>